<dbReference type="Proteomes" id="UP000299102">
    <property type="component" value="Unassembled WGS sequence"/>
</dbReference>
<name>A0A4C2A5R5_EUMVA</name>
<evidence type="ECO:0000313" key="2">
    <source>
        <dbReference type="Proteomes" id="UP000299102"/>
    </source>
</evidence>
<gene>
    <name evidence="1" type="ORF">EVAR_70270_1</name>
</gene>
<protein>
    <submittedName>
        <fullName evidence="1">Uncharacterized protein</fullName>
    </submittedName>
</protein>
<accession>A0A4C2A5R5</accession>
<dbReference type="EMBL" id="BGZK01002647">
    <property type="protein sequence ID" value="GBP95530.1"/>
    <property type="molecule type" value="Genomic_DNA"/>
</dbReference>
<organism evidence="1 2">
    <name type="scientific">Eumeta variegata</name>
    <name type="common">Bagworm moth</name>
    <name type="synonym">Eumeta japonica</name>
    <dbReference type="NCBI Taxonomy" id="151549"/>
    <lineage>
        <taxon>Eukaryota</taxon>
        <taxon>Metazoa</taxon>
        <taxon>Ecdysozoa</taxon>
        <taxon>Arthropoda</taxon>
        <taxon>Hexapoda</taxon>
        <taxon>Insecta</taxon>
        <taxon>Pterygota</taxon>
        <taxon>Neoptera</taxon>
        <taxon>Endopterygota</taxon>
        <taxon>Lepidoptera</taxon>
        <taxon>Glossata</taxon>
        <taxon>Ditrysia</taxon>
        <taxon>Tineoidea</taxon>
        <taxon>Psychidae</taxon>
        <taxon>Oiketicinae</taxon>
        <taxon>Eumeta</taxon>
    </lineage>
</organism>
<dbReference type="AlphaFoldDB" id="A0A4C2A5R5"/>
<keyword evidence="2" id="KW-1185">Reference proteome</keyword>
<reference evidence="1 2" key="1">
    <citation type="journal article" date="2019" name="Commun. Biol.">
        <title>The bagworm genome reveals a unique fibroin gene that provides high tensile strength.</title>
        <authorList>
            <person name="Kono N."/>
            <person name="Nakamura H."/>
            <person name="Ohtoshi R."/>
            <person name="Tomita M."/>
            <person name="Numata K."/>
            <person name="Arakawa K."/>
        </authorList>
    </citation>
    <scope>NUCLEOTIDE SEQUENCE [LARGE SCALE GENOMIC DNA]</scope>
</reference>
<sequence length="78" mass="8494">MMIDTKVGASNPRTAYMSGGAPTLAGRRVPAPVRHSAVVKESVIFPPISGGDRAFMEHIKRYILAHSRWIYGGATNRL</sequence>
<proteinExistence type="predicted"/>
<comment type="caution">
    <text evidence="1">The sequence shown here is derived from an EMBL/GenBank/DDBJ whole genome shotgun (WGS) entry which is preliminary data.</text>
</comment>
<evidence type="ECO:0000313" key="1">
    <source>
        <dbReference type="EMBL" id="GBP95530.1"/>
    </source>
</evidence>